<evidence type="ECO:0000256" key="5">
    <source>
        <dbReference type="ARBA" id="ARBA00023136"/>
    </source>
</evidence>
<dbReference type="InterPro" id="IPR035681">
    <property type="entry name" value="ComA-like_MBL"/>
</dbReference>
<organism evidence="9 10">
    <name type="scientific">Nostocoides japonicum T1-X7</name>
    <dbReference type="NCBI Taxonomy" id="1194083"/>
    <lineage>
        <taxon>Bacteria</taxon>
        <taxon>Bacillati</taxon>
        <taxon>Actinomycetota</taxon>
        <taxon>Actinomycetes</taxon>
        <taxon>Micrococcales</taxon>
        <taxon>Intrasporangiaceae</taxon>
        <taxon>Nostocoides</taxon>
    </lineage>
</organism>
<evidence type="ECO:0000259" key="8">
    <source>
        <dbReference type="SMART" id="SM00849"/>
    </source>
</evidence>
<sequence length="869" mass="88697">MRGGGGRSALTHLGRAAHGWWDRLRTRPFGGRPGRDVTGDSAAVRAMAADVRLLVAALTAWATVAATLGLTPVARAGGAVGALAGAATMLVVVHRDGGGSTRTGGGRRSLRDLAGRVPLLRTGLGTSRRAGMRGRSVSGLAGLVLGVTGLTLAGSAAHGAVRLASPLDELSAQRATATVSGTVAADPVRIASTRPGGATVLVPLAVEHVRGRGAESAASATVLVAGDDRWAGVRWHEGVTVTGRLSPPNSSADKEVATMRPGGGPGVVRSPGAVVRGAERVRVGLSDAVSGQPPDARGLLPALVVGDTSRTPTDLTDAMRVTGMTHLSAVSGSNVAVVLVMVLWLCRQVGLAARWRPLVGLVGVAGFVVLARPEPSVLRAAVMGSVGLIGILTVRRAAGLPVLACAVVVLLLVDPWLARSYGFVLSTLATLGLLLFVRPWGDAIDRCLPERLSGLGQVLAIPAAAQLVCAPVIVLLQGSVSVVGVVANLLAAPFVGPATIAGVATALLGVGAPPAAQVVGWMGGVPTLVIARVARVGAAVPGGTAPWPDGAFGAVLLGLLTIGLVLTGRWWFALLLRRPRTAFAAGVLALSAAVPTRALTWPPPAWVVVACDVGQGDAIVLRTGASSAVLVDAGPDPPLVDRCLDALGVRRLDAIVLTHFHADHVDGLPGALDGRAVGQILVSPIADPQFQATEVSTWAGRRRIPIVPVWAGDELAFGTMTAHVWWPARRIASGSVPNNASVVMSVEDDGLRALMLGDVEHEAAHQVLLGLRRSAGEDDPSAAHEASALSFDVVKVAHHGSANIDEGLYGGLSAPVALVSVGADNDYGHPAASTMDLLRRRGMAVWRTDLRGTVAVTHRGRVTAVTSTR</sequence>
<accession>A0A077LU64</accession>
<dbReference type="SMART" id="SM00849">
    <property type="entry name" value="Lactamase_B"/>
    <property type="match status" value="1"/>
</dbReference>
<dbReference type="EMBL" id="CAJB01000090">
    <property type="protein sequence ID" value="CCH77268.1"/>
    <property type="molecule type" value="Genomic_DNA"/>
</dbReference>
<evidence type="ECO:0000256" key="3">
    <source>
        <dbReference type="ARBA" id="ARBA00022692"/>
    </source>
</evidence>
<evidence type="ECO:0000256" key="1">
    <source>
        <dbReference type="ARBA" id="ARBA00004651"/>
    </source>
</evidence>
<evidence type="ECO:0000256" key="6">
    <source>
        <dbReference type="SAM" id="MobiDB-lite"/>
    </source>
</evidence>
<dbReference type="PANTHER" id="PTHR30619:SF1">
    <property type="entry name" value="RECOMBINATION PROTEIN 2"/>
    <property type="match status" value="1"/>
</dbReference>
<keyword evidence="10" id="KW-1185">Reference proteome</keyword>
<dbReference type="PANTHER" id="PTHR30619">
    <property type="entry name" value="DNA INTERNALIZATION/COMPETENCE PROTEIN COMEC/REC2"/>
    <property type="match status" value="1"/>
</dbReference>
<dbReference type="NCBIfam" id="TIGR00360">
    <property type="entry name" value="ComEC_N-term"/>
    <property type="match status" value="1"/>
</dbReference>
<keyword evidence="5 7" id="KW-0472">Membrane</keyword>
<feature type="domain" description="Metallo-beta-lactamase" evidence="8">
    <location>
        <begin position="615"/>
        <end position="798"/>
    </location>
</feature>
<feature type="transmembrane region" description="Helical" evidence="7">
    <location>
        <begin position="353"/>
        <end position="371"/>
    </location>
</feature>
<dbReference type="GO" id="GO:0005886">
    <property type="term" value="C:plasma membrane"/>
    <property type="evidence" value="ECO:0007669"/>
    <property type="project" value="UniProtKB-SubCell"/>
</dbReference>
<keyword evidence="4 7" id="KW-1133">Transmembrane helix</keyword>
<keyword evidence="2" id="KW-1003">Cell membrane</keyword>
<feature type="transmembrane region" description="Helical" evidence="7">
    <location>
        <begin position="137"/>
        <end position="161"/>
    </location>
</feature>
<dbReference type="InterPro" id="IPR001279">
    <property type="entry name" value="Metallo-B-lactamas"/>
</dbReference>
<dbReference type="InterPro" id="IPR004477">
    <property type="entry name" value="ComEC_N"/>
</dbReference>
<dbReference type="Gene3D" id="3.60.15.10">
    <property type="entry name" value="Ribonuclease Z/Hydroxyacylglutathione hydrolase-like"/>
    <property type="match status" value="1"/>
</dbReference>
<feature type="transmembrane region" description="Helical" evidence="7">
    <location>
        <begin position="550"/>
        <end position="572"/>
    </location>
</feature>
<evidence type="ECO:0000256" key="4">
    <source>
        <dbReference type="ARBA" id="ARBA00022989"/>
    </source>
</evidence>
<dbReference type="Proteomes" id="UP000035721">
    <property type="component" value="Unassembled WGS sequence"/>
</dbReference>
<feature type="region of interest" description="Disordered" evidence="6">
    <location>
        <begin position="241"/>
        <end position="268"/>
    </location>
</feature>
<dbReference type="Pfam" id="PF03772">
    <property type="entry name" value="Competence"/>
    <property type="match status" value="1"/>
</dbReference>
<feature type="transmembrane region" description="Helical" evidence="7">
    <location>
        <begin position="452"/>
        <end position="476"/>
    </location>
</feature>
<dbReference type="Pfam" id="PF00753">
    <property type="entry name" value="Lactamase_B"/>
    <property type="match status" value="1"/>
</dbReference>
<dbReference type="SUPFAM" id="SSF56281">
    <property type="entry name" value="Metallo-hydrolase/oxidoreductase"/>
    <property type="match status" value="1"/>
</dbReference>
<feature type="transmembrane region" description="Helical" evidence="7">
    <location>
        <begin position="518"/>
        <end position="538"/>
    </location>
</feature>
<protein>
    <submittedName>
        <fullName evidence="9">Putative integral membrane protein</fullName>
    </submittedName>
</protein>
<feature type="transmembrane region" description="Helical" evidence="7">
    <location>
        <begin position="76"/>
        <end position="93"/>
    </location>
</feature>
<feature type="transmembrane region" description="Helical" evidence="7">
    <location>
        <begin position="51"/>
        <end position="70"/>
    </location>
</feature>
<dbReference type="InterPro" id="IPR036866">
    <property type="entry name" value="RibonucZ/Hydroxyglut_hydro"/>
</dbReference>
<dbReference type="STRING" id="1194083.BN12_180002"/>
<feature type="transmembrane region" description="Helical" evidence="7">
    <location>
        <begin position="423"/>
        <end position="440"/>
    </location>
</feature>
<keyword evidence="3 7" id="KW-0812">Transmembrane</keyword>
<comment type="caution">
    <text evidence="9">The sequence shown here is derived from an EMBL/GenBank/DDBJ whole genome shotgun (WGS) entry which is preliminary data.</text>
</comment>
<feature type="transmembrane region" description="Helical" evidence="7">
    <location>
        <begin position="482"/>
        <end position="511"/>
    </location>
</feature>
<evidence type="ECO:0000313" key="10">
    <source>
        <dbReference type="Proteomes" id="UP000035721"/>
    </source>
</evidence>
<reference evidence="9 10" key="1">
    <citation type="journal article" date="2013" name="ISME J.">
        <title>A metabolic model for members of the genus Tetrasphaera involved in enhanced biological phosphorus removal.</title>
        <authorList>
            <person name="Kristiansen R."/>
            <person name="Nguyen H.T.T."/>
            <person name="Saunders A.M."/>
            <person name="Nielsen J.L."/>
            <person name="Wimmer R."/>
            <person name="Le V.Q."/>
            <person name="McIlroy S.J."/>
            <person name="Petrovski S."/>
            <person name="Seviour R.J."/>
            <person name="Calteau A."/>
            <person name="Nielsen K.L."/>
            <person name="Nielsen P.H."/>
        </authorList>
    </citation>
    <scope>NUCLEOTIDE SEQUENCE [LARGE SCALE GENOMIC DNA]</scope>
    <source>
        <strain evidence="9 10">T1-X7</strain>
    </source>
</reference>
<evidence type="ECO:0000313" key="9">
    <source>
        <dbReference type="EMBL" id="CCH77268.1"/>
    </source>
</evidence>
<dbReference type="CDD" id="cd07731">
    <property type="entry name" value="ComA-like_MBL-fold"/>
    <property type="match status" value="1"/>
</dbReference>
<name>A0A077LU64_9MICO</name>
<evidence type="ECO:0000256" key="7">
    <source>
        <dbReference type="SAM" id="Phobius"/>
    </source>
</evidence>
<gene>
    <name evidence="9" type="ORF">BN12_180002</name>
</gene>
<feature type="transmembrane region" description="Helical" evidence="7">
    <location>
        <begin position="399"/>
        <end position="417"/>
    </location>
</feature>
<comment type="subcellular location">
    <subcellularLocation>
        <location evidence="1">Cell membrane</location>
        <topology evidence="1">Multi-pass membrane protein</topology>
    </subcellularLocation>
</comment>
<evidence type="ECO:0000256" key="2">
    <source>
        <dbReference type="ARBA" id="ARBA00022475"/>
    </source>
</evidence>
<dbReference type="AlphaFoldDB" id="A0A077LU64"/>
<feature type="transmembrane region" description="Helical" evidence="7">
    <location>
        <begin position="327"/>
        <end position="346"/>
    </location>
</feature>
<dbReference type="InterPro" id="IPR052159">
    <property type="entry name" value="Competence_DNA_uptake"/>
</dbReference>
<proteinExistence type="predicted"/>